<gene>
    <name evidence="3" type="ORF">BDK88_1010</name>
</gene>
<dbReference type="Proteomes" id="UP000291097">
    <property type="component" value="Unassembled WGS sequence"/>
</dbReference>
<dbReference type="PANTHER" id="PTHR34512">
    <property type="entry name" value="CELL SURFACE PROTEIN"/>
    <property type="match status" value="1"/>
</dbReference>
<comment type="caution">
    <text evidence="3">The sequence shown here is derived from an EMBL/GenBank/DDBJ whole genome shotgun (WGS) entry which is preliminary data.</text>
</comment>
<dbReference type="PANTHER" id="PTHR34512:SF30">
    <property type="entry name" value="OUTER MEMBRANE PROTEIN ASSEMBLY FACTOR BAMB"/>
    <property type="match status" value="1"/>
</dbReference>
<dbReference type="OrthoDB" id="145878at2157"/>
<proteinExistence type="predicted"/>
<feature type="compositionally biased region" description="Polar residues" evidence="1">
    <location>
        <begin position="1"/>
        <end position="16"/>
    </location>
</feature>
<reference evidence="3 4" key="1">
    <citation type="submission" date="2019-02" db="EMBL/GenBank/DDBJ databases">
        <title>Genomic Encyclopedia of Archaeal and Bacterial Type Strains, Phase II (KMG-II): from individual species to whole genera.</title>
        <authorList>
            <person name="Goeker M."/>
        </authorList>
    </citation>
    <scope>NUCLEOTIDE SEQUENCE [LARGE SCALE GENOMIC DNA]</scope>
    <source>
        <strain evidence="3 4">DSM 18328</strain>
    </source>
</reference>
<dbReference type="InterPro" id="IPR018391">
    <property type="entry name" value="PQQ_b-propeller_rpt"/>
</dbReference>
<evidence type="ECO:0000256" key="1">
    <source>
        <dbReference type="SAM" id="MobiDB-lite"/>
    </source>
</evidence>
<dbReference type="InterPro" id="IPR015943">
    <property type="entry name" value="WD40/YVTN_repeat-like_dom_sf"/>
</dbReference>
<feature type="region of interest" description="Disordered" evidence="1">
    <location>
        <begin position="157"/>
        <end position="193"/>
    </location>
</feature>
<dbReference type="AlphaFoldDB" id="A0A482YG79"/>
<dbReference type="EMBL" id="SHMP01000003">
    <property type="protein sequence ID" value="RZV12120.1"/>
    <property type="molecule type" value="Genomic_DNA"/>
</dbReference>
<feature type="domain" description="Pyrrolo-quinoline quinone repeat" evidence="2">
    <location>
        <begin position="198"/>
        <end position="388"/>
    </location>
</feature>
<dbReference type="RefSeq" id="WP_130499422.1">
    <property type="nucleotide sequence ID" value="NZ_SHMP01000003.1"/>
</dbReference>
<dbReference type="InterPro" id="IPR011047">
    <property type="entry name" value="Quinoprotein_ADH-like_sf"/>
</dbReference>
<sequence>MTDWNQQQGDPHNSGLQRDLEGPSRVTEAWTVDLVGPPGSPVCDRDTVYVGTTRGNCYALDAETGRRRWVFETPTATDATPVVTRDRLYVGADDGTVVALDPATGEVEWEVELPADLESDLTLSDGRLYAGHTTGLSALEAETGAVLWTHETDSAVTGTPAVADGRDVDRSRSTGSPLSEPDETALLETDQLSGPDRRWAEERVFAGTADGTVFALEAETSDQLWTAPTGGAVTTGPTVAADRVYVADRAGTMLALDAATGQTWFTYEIQGGFTTSPTVLAAAETTFVGATDGYCHVTDTTVGRRKLRGWLFSRKGVELDGPVRSAPVVVGDVCCVGDASGSLYGIDVDDAEPIWHVALADAVSDTPAVASGRLFVGSDDDRLTCLEWETADPNR</sequence>
<evidence type="ECO:0000259" key="2">
    <source>
        <dbReference type="Pfam" id="PF13360"/>
    </source>
</evidence>
<dbReference type="SMART" id="SM00564">
    <property type="entry name" value="PQQ"/>
    <property type="match status" value="6"/>
</dbReference>
<name>A0A482YG79_9EURY</name>
<feature type="domain" description="Pyrrolo-quinoline quinone repeat" evidence="2">
    <location>
        <begin position="28"/>
        <end position="112"/>
    </location>
</feature>
<dbReference type="SUPFAM" id="SSF50998">
    <property type="entry name" value="Quinoprotein alcohol dehydrogenase-like"/>
    <property type="match status" value="2"/>
</dbReference>
<dbReference type="Pfam" id="PF13360">
    <property type="entry name" value="PQQ_2"/>
    <property type="match status" value="2"/>
</dbReference>
<dbReference type="InterPro" id="IPR002372">
    <property type="entry name" value="PQQ_rpt_dom"/>
</dbReference>
<accession>A0A482YG79</accession>
<evidence type="ECO:0000313" key="4">
    <source>
        <dbReference type="Proteomes" id="UP000291097"/>
    </source>
</evidence>
<organism evidence="3 4">
    <name type="scientific">Natrinema hispanicum</name>
    <dbReference type="NCBI Taxonomy" id="392421"/>
    <lineage>
        <taxon>Archaea</taxon>
        <taxon>Methanobacteriati</taxon>
        <taxon>Methanobacteriota</taxon>
        <taxon>Stenosarchaea group</taxon>
        <taxon>Halobacteria</taxon>
        <taxon>Halobacteriales</taxon>
        <taxon>Natrialbaceae</taxon>
        <taxon>Natrinema</taxon>
    </lineage>
</organism>
<dbReference type="Gene3D" id="2.130.10.10">
    <property type="entry name" value="YVTN repeat-like/Quinoprotein amine dehydrogenase"/>
    <property type="match status" value="2"/>
</dbReference>
<feature type="region of interest" description="Disordered" evidence="1">
    <location>
        <begin position="1"/>
        <end position="23"/>
    </location>
</feature>
<protein>
    <submittedName>
        <fullName evidence="3">Outer membrane protein assembly factor BamB</fullName>
    </submittedName>
</protein>
<evidence type="ECO:0000313" key="3">
    <source>
        <dbReference type="EMBL" id="RZV12120.1"/>
    </source>
</evidence>